<sequence>MNDLSVLMVLLCLQRALLEQKQRRKRQEPLMVQPNSEGRPRRSRPRRSEEQAPLVETHLSTSSDIILDGIDGPAALLGSEAPDLGSKIQVLSVSPPPAAEEPETDADTDTLLEPKPDIHTLECWGGVKKLGIKRLRSGYIVFIILSARYISATWLLKTGKKEKSLCVWYDFYECVLCVLATKLSARMKTRYLF</sequence>
<reference evidence="6" key="1">
    <citation type="submission" date="2025-08" db="UniProtKB">
        <authorList>
            <consortium name="Ensembl"/>
        </authorList>
    </citation>
    <scope>IDENTIFICATION</scope>
</reference>
<feature type="signal peptide" evidence="4">
    <location>
        <begin position="1"/>
        <end position="18"/>
    </location>
</feature>
<evidence type="ECO:0000313" key="6">
    <source>
        <dbReference type="Ensembl" id="ENSSRHP00000099371.1"/>
    </source>
</evidence>
<name>A0A673NF27_9TELE</name>
<evidence type="ECO:0000259" key="5">
    <source>
        <dbReference type="Pfam" id="PF16322"/>
    </source>
</evidence>
<evidence type="ECO:0000256" key="1">
    <source>
        <dbReference type="ARBA" id="ARBA00004496"/>
    </source>
</evidence>
<feature type="region of interest" description="Disordered" evidence="3">
    <location>
        <begin position="22"/>
        <end position="55"/>
    </location>
</feature>
<reference evidence="6" key="2">
    <citation type="submission" date="2025-09" db="UniProtKB">
        <authorList>
            <consortium name="Ensembl"/>
        </authorList>
    </citation>
    <scope>IDENTIFICATION</scope>
</reference>
<evidence type="ECO:0000313" key="7">
    <source>
        <dbReference type="Proteomes" id="UP000472270"/>
    </source>
</evidence>
<keyword evidence="7" id="KW-1185">Reference proteome</keyword>
<keyword evidence="4" id="KW-0732">Signal</keyword>
<comment type="subcellular location">
    <subcellularLocation>
        <location evidence="1">Cytoplasm</location>
    </subcellularLocation>
</comment>
<dbReference type="Proteomes" id="UP000472270">
    <property type="component" value="Unassembled WGS sequence"/>
</dbReference>
<dbReference type="GO" id="GO:0005737">
    <property type="term" value="C:cytoplasm"/>
    <property type="evidence" value="ECO:0007669"/>
    <property type="project" value="UniProtKB-SubCell"/>
</dbReference>
<dbReference type="Ensembl" id="ENSSRHT00000102062.1">
    <property type="protein sequence ID" value="ENSSRHP00000099371.1"/>
    <property type="gene ID" value="ENSSRHG00000048746.1"/>
</dbReference>
<accession>A0A673NF27</accession>
<dbReference type="Pfam" id="PF16322">
    <property type="entry name" value="Tub_N"/>
    <property type="match status" value="1"/>
</dbReference>
<feature type="chain" id="PRO_5025461062" description="Tubby N-terminal domain-containing protein" evidence="4">
    <location>
        <begin position="19"/>
        <end position="193"/>
    </location>
</feature>
<proteinExistence type="predicted"/>
<evidence type="ECO:0000256" key="4">
    <source>
        <dbReference type="SAM" id="SignalP"/>
    </source>
</evidence>
<dbReference type="PRINTS" id="PR01574">
    <property type="entry name" value="TUBBYPROTEIN"/>
</dbReference>
<evidence type="ECO:0000256" key="3">
    <source>
        <dbReference type="SAM" id="MobiDB-lite"/>
    </source>
</evidence>
<organism evidence="6 7">
    <name type="scientific">Sinocyclocheilus rhinocerous</name>
    <dbReference type="NCBI Taxonomy" id="307959"/>
    <lineage>
        <taxon>Eukaryota</taxon>
        <taxon>Metazoa</taxon>
        <taxon>Chordata</taxon>
        <taxon>Craniata</taxon>
        <taxon>Vertebrata</taxon>
        <taxon>Euteleostomi</taxon>
        <taxon>Actinopterygii</taxon>
        <taxon>Neopterygii</taxon>
        <taxon>Teleostei</taxon>
        <taxon>Ostariophysi</taxon>
        <taxon>Cypriniformes</taxon>
        <taxon>Cyprinidae</taxon>
        <taxon>Cyprininae</taxon>
        <taxon>Sinocyclocheilus</taxon>
    </lineage>
</organism>
<feature type="domain" description="Tubby N-terminal" evidence="5">
    <location>
        <begin position="14"/>
        <end position="68"/>
    </location>
</feature>
<evidence type="ECO:0000256" key="2">
    <source>
        <dbReference type="ARBA" id="ARBA00022490"/>
    </source>
</evidence>
<dbReference type="InterPro" id="IPR005398">
    <property type="entry name" value="Tubby_N"/>
</dbReference>
<protein>
    <recommendedName>
        <fullName evidence="5">Tubby N-terminal domain-containing protein</fullName>
    </recommendedName>
</protein>
<keyword evidence="2" id="KW-0963">Cytoplasm</keyword>
<dbReference type="AlphaFoldDB" id="A0A673NF27"/>